<dbReference type="PROSITE" id="PS50118">
    <property type="entry name" value="HMG_BOX_2"/>
    <property type="match status" value="1"/>
</dbReference>
<dbReference type="PROSITE" id="PS00058">
    <property type="entry name" value="DNA_MISMATCH_REPAIR_1"/>
    <property type="match status" value="1"/>
</dbReference>
<dbReference type="SMART" id="SM00398">
    <property type="entry name" value="HMG"/>
    <property type="match status" value="1"/>
</dbReference>
<dbReference type="NCBIfam" id="TIGR00585">
    <property type="entry name" value="mutl"/>
    <property type="match status" value="1"/>
</dbReference>
<evidence type="ECO:0000256" key="2">
    <source>
        <dbReference type="ARBA" id="ARBA00022763"/>
    </source>
</evidence>
<keyword evidence="2" id="KW-0227">DNA damage</keyword>
<evidence type="ECO:0000256" key="3">
    <source>
        <dbReference type="PROSITE-ProRule" id="PRU00267"/>
    </source>
</evidence>
<dbReference type="Pfam" id="PF13589">
    <property type="entry name" value="HATPase_c_3"/>
    <property type="match status" value="1"/>
</dbReference>
<dbReference type="GO" id="GO:0030983">
    <property type="term" value="F:mismatched DNA binding"/>
    <property type="evidence" value="ECO:0007669"/>
    <property type="project" value="InterPro"/>
</dbReference>
<dbReference type="PANTHER" id="PTHR10073:SF52">
    <property type="entry name" value="MISMATCH REPAIR ENDONUCLEASE PMS2"/>
    <property type="match status" value="1"/>
</dbReference>
<keyword evidence="3" id="KW-0238">DNA-binding</keyword>
<keyword evidence="3" id="KW-0539">Nucleus</keyword>
<evidence type="ECO:0000313" key="6">
    <source>
        <dbReference type="Proteomes" id="UP000789390"/>
    </source>
</evidence>
<dbReference type="CDD" id="cd00782">
    <property type="entry name" value="MutL_Trans"/>
    <property type="match status" value="1"/>
</dbReference>
<dbReference type="SUPFAM" id="SSF47095">
    <property type="entry name" value="HMG-box"/>
    <property type="match status" value="1"/>
</dbReference>
<reference evidence="5" key="1">
    <citation type="submission" date="2021-11" db="EMBL/GenBank/DDBJ databases">
        <authorList>
            <person name="Schell T."/>
        </authorList>
    </citation>
    <scope>NUCLEOTIDE SEQUENCE</scope>
    <source>
        <strain evidence="5">M5</strain>
    </source>
</reference>
<dbReference type="GO" id="GO:0006298">
    <property type="term" value="P:mismatch repair"/>
    <property type="evidence" value="ECO:0007669"/>
    <property type="project" value="InterPro"/>
</dbReference>
<evidence type="ECO:0000256" key="1">
    <source>
        <dbReference type="ARBA" id="ARBA00006082"/>
    </source>
</evidence>
<dbReference type="Gene3D" id="3.30.565.10">
    <property type="entry name" value="Histidine kinase-like ATPase, C-terminal domain"/>
    <property type="match status" value="1"/>
</dbReference>
<comment type="caution">
    <text evidence="5">The sequence shown here is derived from an EMBL/GenBank/DDBJ whole genome shotgun (WGS) entry which is preliminary data.</text>
</comment>
<dbReference type="CDD" id="cd16926">
    <property type="entry name" value="HATPase_MutL-MLH-PMS-like"/>
    <property type="match status" value="1"/>
</dbReference>
<dbReference type="Gene3D" id="3.30.1540.20">
    <property type="entry name" value="MutL, C-terminal domain, dimerisation subdomain"/>
    <property type="match status" value="1"/>
</dbReference>
<dbReference type="InterPro" id="IPR013507">
    <property type="entry name" value="DNA_mismatch_S5_2-like"/>
</dbReference>
<feature type="DNA-binding region" description="HMG box" evidence="3">
    <location>
        <begin position="540"/>
        <end position="600"/>
    </location>
</feature>
<dbReference type="InterPro" id="IPR009071">
    <property type="entry name" value="HMG_box_dom"/>
</dbReference>
<protein>
    <recommendedName>
        <fullName evidence="4">HMG box domain-containing protein</fullName>
    </recommendedName>
</protein>
<dbReference type="InterPro" id="IPR038973">
    <property type="entry name" value="MutL/Mlh/Pms-like"/>
</dbReference>
<dbReference type="AlphaFoldDB" id="A0A8J2RXA4"/>
<dbReference type="SMART" id="SM01340">
    <property type="entry name" value="DNA_mis_repair"/>
    <property type="match status" value="1"/>
</dbReference>
<dbReference type="Gene3D" id="1.10.30.10">
    <property type="entry name" value="High mobility group box domain"/>
    <property type="match status" value="1"/>
</dbReference>
<dbReference type="Gene3D" id="3.30.1370.100">
    <property type="entry name" value="MutL, C-terminal domain, regulatory subdomain"/>
    <property type="match status" value="1"/>
</dbReference>
<accession>A0A8J2RXA4</accession>
<dbReference type="Gene3D" id="3.30.230.10">
    <property type="match status" value="1"/>
</dbReference>
<evidence type="ECO:0000259" key="4">
    <source>
        <dbReference type="PROSITE" id="PS50118"/>
    </source>
</evidence>
<dbReference type="PANTHER" id="PTHR10073">
    <property type="entry name" value="DNA MISMATCH REPAIR PROTEIN MLH, PMS, MUTL"/>
    <property type="match status" value="1"/>
</dbReference>
<name>A0A8J2RXA4_9CRUS</name>
<dbReference type="Proteomes" id="UP000789390">
    <property type="component" value="Unassembled WGS sequence"/>
</dbReference>
<dbReference type="InterPro" id="IPR042120">
    <property type="entry name" value="MutL_C_dimsub"/>
</dbReference>
<proteinExistence type="inferred from homology"/>
<dbReference type="SUPFAM" id="SSF55874">
    <property type="entry name" value="ATPase domain of HSP90 chaperone/DNA topoisomerase II/histidine kinase"/>
    <property type="match status" value="1"/>
</dbReference>
<dbReference type="InterPro" id="IPR014762">
    <property type="entry name" value="DNA_mismatch_repair_CS"/>
</dbReference>
<dbReference type="Pfam" id="PF01119">
    <property type="entry name" value="DNA_mis_repair"/>
    <property type="match status" value="1"/>
</dbReference>
<dbReference type="FunFam" id="1.10.30.10:FF:000026">
    <property type="entry name" value="PMS1 homolog 1, mismatch repair system component"/>
    <property type="match status" value="1"/>
</dbReference>
<dbReference type="GO" id="GO:0016887">
    <property type="term" value="F:ATP hydrolysis activity"/>
    <property type="evidence" value="ECO:0007669"/>
    <property type="project" value="InterPro"/>
</dbReference>
<dbReference type="InterPro" id="IPR042121">
    <property type="entry name" value="MutL_C_regsub"/>
</dbReference>
<dbReference type="GO" id="GO:0032389">
    <property type="term" value="C:MutLalpha complex"/>
    <property type="evidence" value="ECO:0007669"/>
    <property type="project" value="TreeGrafter"/>
</dbReference>
<evidence type="ECO:0000313" key="5">
    <source>
        <dbReference type="EMBL" id="CAH0110501.1"/>
    </source>
</evidence>
<dbReference type="CDD" id="cd00084">
    <property type="entry name" value="HMG-box_SF"/>
    <property type="match status" value="1"/>
</dbReference>
<dbReference type="FunFam" id="3.30.230.10:FF:000030">
    <property type="entry name" value="PMS1 homolog 1, mismatch repair system component"/>
    <property type="match status" value="1"/>
</dbReference>
<dbReference type="OrthoDB" id="10254304at2759"/>
<dbReference type="InterPro" id="IPR020568">
    <property type="entry name" value="Ribosomal_Su5_D2-typ_SF"/>
</dbReference>
<organism evidence="5 6">
    <name type="scientific">Daphnia galeata</name>
    <dbReference type="NCBI Taxonomy" id="27404"/>
    <lineage>
        <taxon>Eukaryota</taxon>
        <taxon>Metazoa</taxon>
        <taxon>Ecdysozoa</taxon>
        <taxon>Arthropoda</taxon>
        <taxon>Crustacea</taxon>
        <taxon>Branchiopoda</taxon>
        <taxon>Diplostraca</taxon>
        <taxon>Cladocera</taxon>
        <taxon>Anomopoda</taxon>
        <taxon>Daphniidae</taxon>
        <taxon>Daphnia</taxon>
    </lineage>
</organism>
<dbReference type="InterPro" id="IPR014721">
    <property type="entry name" value="Ribsml_uS5_D2-typ_fold_subgr"/>
</dbReference>
<dbReference type="GO" id="GO:0005524">
    <property type="term" value="F:ATP binding"/>
    <property type="evidence" value="ECO:0007669"/>
    <property type="project" value="InterPro"/>
</dbReference>
<dbReference type="Pfam" id="PF00505">
    <property type="entry name" value="HMG_box"/>
    <property type="match status" value="1"/>
</dbReference>
<gene>
    <name evidence="5" type="ORF">DGAL_LOCUS14070</name>
</gene>
<comment type="similarity">
    <text evidence="1">Belongs to the DNA mismatch repair MutL/HexB family.</text>
</comment>
<sequence>MIEKKIISELPPSTVKLITATQIATSVCNIVKELVENALDAGSTVVRVKLENSGLSKIEVIDNGSGVSKENVLKMALPHYTSKISQHQDLEALSTYGFRGEALAAICAVAKLSVTTKTAEDPVASTYTMDSNGDVVDVKPSHLSQGTLVVMTSLFWNIPVRKQYYQTPKRKKDELLKVEDLLLNYGLIHPELHLSFHHDHNLIWQKNRAPDFTANIQQTLGHEICSHMEFINEDDLIQMVLMIPKRTAPSEICYRNRPDRCFIFINRRPVISKDIEKLMKELYGFVRDGNQKSAAIYPICIVSLQFPGDEVDVNVEPNKTKVLMKRQGDVLELIRKRVGSILGPDLAAEKPAELICQGINFQTNECKNSTLAVDPDATDVRIVEETIIEDQYKSHTEAPLHNQFEITLESQVGFRQLESTRIDSVDGFPEDDCLFHGFNEPFQNPVEKESFETDESTSKQPEVIAIGSDQWSRGLATSSDGHIVHAIQVLRGQPHLAKRLSDPPALGNLAKKPKLVEIMEASRIVGSSPSLLETVNGKVRKIPADPFGEYCKDVRNEILSQHPTMSFTELSQNLSNGWKNLDRNSREKYEEKAETNKQRYNVNKLRTPKTSMSNTSLDRYLHGSQTPVIRTERTPKRSVVTSAPPPKRMSSSIDFSMDILNQSLESSQSEPKDQWFCLKKIENDSWLCSNRHDVMAVNFTRLYEMILYSRLANEHVIPSRTVNNPMLIDKKIFGDLQGWRKLLNLPSEWETATTRTITDARVVANGVGIRLGVDSDDAGVVVYQVPANVKRFELTDIKNLLRQVTKDGSTVESCRPEQIIMNLKSEAARLAAGRCTEPETTEVCQLLEQWLSTDPENVCLHGEPVFWSHSIDASPADKENET</sequence>
<dbReference type="InterPro" id="IPR036890">
    <property type="entry name" value="HATPase_C_sf"/>
</dbReference>
<keyword evidence="6" id="KW-1185">Reference proteome</keyword>
<dbReference type="GO" id="GO:0140664">
    <property type="term" value="F:ATP-dependent DNA damage sensor activity"/>
    <property type="evidence" value="ECO:0007669"/>
    <property type="project" value="InterPro"/>
</dbReference>
<dbReference type="InterPro" id="IPR036910">
    <property type="entry name" value="HMG_box_dom_sf"/>
</dbReference>
<dbReference type="InterPro" id="IPR002099">
    <property type="entry name" value="MutL/Mlh/PMS"/>
</dbReference>
<feature type="domain" description="HMG box" evidence="4">
    <location>
        <begin position="540"/>
        <end position="600"/>
    </location>
</feature>
<dbReference type="EMBL" id="CAKKLH010000303">
    <property type="protein sequence ID" value="CAH0110501.1"/>
    <property type="molecule type" value="Genomic_DNA"/>
</dbReference>
<dbReference type="SUPFAM" id="SSF54211">
    <property type="entry name" value="Ribosomal protein S5 domain 2-like"/>
    <property type="match status" value="1"/>
</dbReference>
<dbReference type="FunFam" id="3.30.565.10:FF:000017">
    <property type="entry name" value="PMS1 homolog 1, mismatch repair system component"/>
    <property type="match status" value="1"/>
</dbReference>